<dbReference type="SUPFAM" id="SSF51206">
    <property type="entry name" value="cAMP-binding domain-like"/>
    <property type="match status" value="1"/>
</dbReference>
<dbReference type="Proteomes" id="UP000009309">
    <property type="component" value="Unassembled WGS sequence"/>
</dbReference>
<dbReference type="Pfam" id="PF00027">
    <property type="entry name" value="cNMP_binding"/>
    <property type="match status" value="1"/>
</dbReference>
<dbReference type="Gene3D" id="2.60.120.10">
    <property type="entry name" value="Jelly Rolls"/>
    <property type="match status" value="1"/>
</dbReference>
<dbReference type="STRING" id="1185876.BN8_02142"/>
<dbReference type="AlphaFoldDB" id="I2GGQ3"/>
<organism evidence="2 3">
    <name type="scientific">Fibrisoma limi BUZ 3</name>
    <dbReference type="NCBI Taxonomy" id="1185876"/>
    <lineage>
        <taxon>Bacteria</taxon>
        <taxon>Pseudomonadati</taxon>
        <taxon>Bacteroidota</taxon>
        <taxon>Cytophagia</taxon>
        <taxon>Cytophagales</taxon>
        <taxon>Spirosomataceae</taxon>
        <taxon>Fibrisoma</taxon>
    </lineage>
</organism>
<gene>
    <name evidence="2" type="ORF">BN8_02142</name>
</gene>
<keyword evidence="3" id="KW-1185">Reference proteome</keyword>
<evidence type="ECO:0000259" key="1">
    <source>
        <dbReference type="PROSITE" id="PS50042"/>
    </source>
</evidence>
<dbReference type="OrthoDB" id="1933280at2"/>
<protein>
    <submittedName>
        <fullName evidence="2">Putative transcriptional regulator, Crp/Fnr family</fullName>
    </submittedName>
</protein>
<feature type="domain" description="Cyclic nucleotide-binding" evidence="1">
    <location>
        <begin position="25"/>
        <end position="116"/>
    </location>
</feature>
<dbReference type="InterPro" id="IPR000595">
    <property type="entry name" value="cNMP-bd_dom"/>
</dbReference>
<dbReference type="InterPro" id="IPR014710">
    <property type="entry name" value="RmlC-like_jellyroll"/>
</dbReference>
<reference evidence="2 3" key="1">
    <citation type="journal article" date="2012" name="J. Bacteriol.">
        <title>Genome Sequence of the Filamentous Bacterium Fibrisoma limi BUZ 3T.</title>
        <authorList>
            <person name="Filippini M."/>
            <person name="Qi W."/>
            <person name="Jaenicke S."/>
            <person name="Goesmann A."/>
            <person name="Smits T.H."/>
            <person name="Bagheri H.C."/>
        </authorList>
    </citation>
    <scope>NUCLEOTIDE SEQUENCE [LARGE SCALE GENOMIC DNA]</scope>
    <source>
        <strain evidence="3">BUZ 3T</strain>
    </source>
</reference>
<proteinExistence type="predicted"/>
<comment type="caution">
    <text evidence="2">The sequence shown here is derived from an EMBL/GenBank/DDBJ whole genome shotgun (WGS) entry which is preliminary data.</text>
</comment>
<dbReference type="InterPro" id="IPR018490">
    <property type="entry name" value="cNMP-bd_dom_sf"/>
</dbReference>
<accession>I2GGQ3</accession>
<dbReference type="PROSITE" id="PS50042">
    <property type="entry name" value="CNMP_BINDING_3"/>
    <property type="match status" value="1"/>
</dbReference>
<evidence type="ECO:0000313" key="3">
    <source>
        <dbReference type="Proteomes" id="UP000009309"/>
    </source>
</evidence>
<dbReference type="RefSeq" id="WP_009281662.1">
    <property type="nucleotide sequence ID" value="NZ_CAIT01000006.1"/>
</dbReference>
<sequence length="194" mass="22263">MEVFAALRQHVDKVIPLTDEESARASALFTVKKLRKKQFLVQQGDVCKYESFVVSGCLKSYYTDEQGHDHILRFSVEDWWASDLKSLQTNTPASFSIEAIEPATLLVIDKVGLEKLYVEVPKFEKFFRILNENALTATAQRVINNLSLPAKERYQLFLQAYPRIAQRIPLKDIASYLGITPVFLSQLRKDMMTE</sequence>
<dbReference type="SMART" id="SM00100">
    <property type="entry name" value="cNMP"/>
    <property type="match status" value="1"/>
</dbReference>
<evidence type="ECO:0000313" key="2">
    <source>
        <dbReference type="EMBL" id="CCH53078.1"/>
    </source>
</evidence>
<dbReference type="EMBL" id="CAIT01000006">
    <property type="protein sequence ID" value="CCH53078.1"/>
    <property type="molecule type" value="Genomic_DNA"/>
</dbReference>
<name>I2GGQ3_9BACT</name>
<dbReference type="CDD" id="cd00038">
    <property type="entry name" value="CAP_ED"/>
    <property type="match status" value="1"/>
</dbReference>
<dbReference type="eggNOG" id="COG0664">
    <property type="taxonomic scope" value="Bacteria"/>
</dbReference>